<reference evidence="2" key="1">
    <citation type="submission" date="2021-03" db="EMBL/GenBank/DDBJ databases">
        <authorList>
            <person name="Tagirdzhanova G."/>
        </authorList>
    </citation>
    <scope>NUCLEOTIDE SEQUENCE</scope>
</reference>
<sequence>MTSFSVDPDQVVLNQFTSFHLLAEGNKGHDALFAVIPSLYASARSTSPCTPAILAMAWILSAPFATPSQRMDAARQKYGEAVAKLRDALKHHPTAKADDALFTVLLMFMLENITATAKSMPDPRFHIKGAITLINLRGSQNFASDVARKLFHFVKITLTALPAWHKTANTRFSDEVIEADRSASTSESPTLGTRLGDVAFGIAVLREKLDRACLDPSKPQIVREIQQRNRILDQRLMAWRISVPREWETFSFVSPDERKERLKYNESARAPNWLGYTASYPDLKTVTLLNSFRMHSITIQVIASRCTNWIAQHHRVDRPGSEMSVTENVTTAHDSSIEVKAQEVIRAMVDGICASVPFHLDKLALNGQTRSLGSHSPGEPSKRIDPSELDPTASNKNQSALRGAGPPARRFMLLQPLVVAYSAPGVPADQKRWILGKSLEVAKQIGMDEEMVEKVFKERSS</sequence>
<proteinExistence type="predicted"/>
<name>A0A8H3I8A7_9LECA</name>
<dbReference type="EMBL" id="CAJPDT010000008">
    <property type="protein sequence ID" value="CAF9911140.1"/>
    <property type="molecule type" value="Genomic_DNA"/>
</dbReference>
<gene>
    <name evidence="2" type="ORF">IMSHALPRED_009940</name>
</gene>
<keyword evidence="3" id="KW-1185">Reference proteome</keyword>
<dbReference type="PANTHER" id="PTHR38791">
    <property type="entry name" value="ZN(II)2CYS6 TRANSCRIPTION FACTOR (EUROFUNG)-RELATED-RELATED"/>
    <property type="match status" value="1"/>
</dbReference>
<evidence type="ECO:0000313" key="2">
    <source>
        <dbReference type="EMBL" id="CAF9911140.1"/>
    </source>
</evidence>
<dbReference type="InterPro" id="IPR053175">
    <property type="entry name" value="DHMBA_Reg_Transcription_Factor"/>
</dbReference>
<organism evidence="2 3">
    <name type="scientific">Imshaugia aleurites</name>
    <dbReference type="NCBI Taxonomy" id="172621"/>
    <lineage>
        <taxon>Eukaryota</taxon>
        <taxon>Fungi</taxon>
        <taxon>Dikarya</taxon>
        <taxon>Ascomycota</taxon>
        <taxon>Pezizomycotina</taxon>
        <taxon>Lecanoromycetes</taxon>
        <taxon>OSLEUM clade</taxon>
        <taxon>Lecanoromycetidae</taxon>
        <taxon>Lecanorales</taxon>
        <taxon>Lecanorineae</taxon>
        <taxon>Parmeliaceae</taxon>
        <taxon>Imshaugia</taxon>
    </lineage>
</organism>
<protein>
    <recommendedName>
        <fullName evidence="4">Negative acting factor</fullName>
    </recommendedName>
</protein>
<feature type="region of interest" description="Disordered" evidence="1">
    <location>
        <begin position="369"/>
        <end position="404"/>
    </location>
</feature>
<dbReference type="AlphaFoldDB" id="A0A8H3I8A7"/>
<evidence type="ECO:0000256" key="1">
    <source>
        <dbReference type="SAM" id="MobiDB-lite"/>
    </source>
</evidence>
<dbReference type="Proteomes" id="UP000664534">
    <property type="component" value="Unassembled WGS sequence"/>
</dbReference>
<evidence type="ECO:0000313" key="3">
    <source>
        <dbReference type="Proteomes" id="UP000664534"/>
    </source>
</evidence>
<evidence type="ECO:0008006" key="4">
    <source>
        <dbReference type="Google" id="ProtNLM"/>
    </source>
</evidence>
<comment type="caution">
    <text evidence="2">The sequence shown here is derived from an EMBL/GenBank/DDBJ whole genome shotgun (WGS) entry which is preliminary data.</text>
</comment>
<accession>A0A8H3I8A7</accession>
<dbReference type="OrthoDB" id="4491390at2759"/>